<protein>
    <submittedName>
        <fullName evidence="2">Uncharacterized protein</fullName>
    </submittedName>
</protein>
<dbReference type="Proteomes" id="UP000603317">
    <property type="component" value="Unassembled WGS sequence"/>
</dbReference>
<evidence type="ECO:0000313" key="3">
    <source>
        <dbReference type="Proteomes" id="UP000603317"/>
    </source>
</evidence>
<feature type="transmembrane region" description="Helical" evidence="1">
    <location>
        <begin position="20"/>
        <end position="39"/>
    </location>
</feature>
<feature type="transmembrane region" description="Helical" evidence="1">
    <location>
        <begin position="45"/>
        <end position="62"/>
    </location>
</feature>
<proteinExistence type="predicted"/>
<name>A0ABQ1F2P5_9SPHN</name>
<evidence type="ECO:0000256" key="1">
    <source>
        <dbReference type="SAM" id="Phobius"/>
    </source>
</evidence>
<keyword evidence="3" id="KW-1185">Reference proteome</keyword>
<organism evidence="2 3">
    <name type="scientific">Blastomonas marina</name>
    <dbReference type="NCBI Taxonomy" id="1867408"/>
    <lineage>
        <taxon>Bacteria</taxon>
        <taxon>Pseudomonadati</taxon>
        <taxon>Pseudomonadota</taxon>
        <taxon>Alphaproteobacteria</taxon>
        <taxon>Sphingomonadales</taxon>
        <taxon>Sphingomonadaceae</taxon>
        <taxon>Blastomonas</taxon>
    </lineage>
</organism>
<sequence>MTNTLYIKIRTLAMKQIQQALLLAAAMIGIALLSVVDIVPEEIAQFAPFALLALFPGAWLVGNRRNCNPFKRSKA</sequence>
<keyword evidence="1" id="KW-1133">Transmembrane helix</keyword>
<comment type="caution">
    <text evidence="2">The sequence shown here is derived from an EMBL/GenBank/DDBJ whole genome shotgun (WGS) entry which is preliminary data.</text>
</comment>
<keyword evidence="1" id="KW-0812">Transmembrane</keyword>
<evidence type="ECO:0000313" key="2">
    <source>
        <dbReference type="EMBL" id="GFZ96949.1"/>
    </source>
</evidence>
<dbReference type="EMBL" id="BMID01000001">
    <property type="protein sequence ID" value="GFZ96949.1"/>
    <property type="molecule type" value="Genomic_DNA"/>
</dbReference>
<accession>A0ABQ1F2P5</accession>
<gene>
    <name evidence="2" type="ORF">GCM10010923_01000</name>
</gene>
<reference evidence="3" key="1">
    <citation type="journal article" date="2019" name="Int. J. Syst. Evol. Microbiol.">
        <title>The Global Catalogue of Microorganisms (GCM) 10K type strain sequencing project: providing services to taxonomists for standard genome sequencing and annotation.</title>
        <authorList>
            <consortium name="The Broad Institute Genomics Platform"/>
            <consortium name="The Broad Institute Genome Sequencing Center for Infectious Disease"/>
            <person name="Wu L."/>
            <person name="Ma J."/>
        </authorList>
    </citation>
    <scope>NUCLEOTIDE SEQUENCE [LARGE SCALE GENOMIC DNA]</scope>
    <source>
        <strain evidence="3">CGMCC 1.15297</strain>
    </source>
</reference>
<keyword evidence="1" id="KW-0472">Membrane</keyword>